<dbReference type="AlphaFoldDB" id="A0A1S8CXA2"/>
<keyword evidence="4" id="KW-1185">Reference proteome</keyword>
<dbReference type="STRING" id="1907941.BKE30_06340"/>
<accession>A0A1S8CXA2</accession>
<comment type="caution">
    <text evidence="3">The sequence shown here is derived from an EMBL/GenBank/DDBJ whole genome shotgun (WGS) entry which is preliminary data.</text>
</comment>
<dbReference type="Pfam" id="PF01345">
    <property type="entry name" value="DUF11"/>
    <property type="match status" value="1"/>
</dbReference>
<protein>
    <recommendedName>
        <fullName evidence="2">DUF11 domain-containing protein</fullName>
    </recommendedName>
</protein>
<keyword evidence="1" id="KW-0732">Signal</keyword>
<proteinExistence type="predicted"/>
<evidence type="ECO:0000313" key="3">
    <source>
        <dbReference type="EMBL" id="ONG41040.1"/>
    </source>
</evidence>
<evidence type="ECO:0000256" key="1">
    <source>
        <dbReference type="SAM" id="SignalP"/>
    </source>
</evidence>
<dbReference type="Gene3D" id="2.60.40.740">
    <property type="match status" value="1"/>
</dbReference>
<dbReference type="OrthoDB" id="28777at2"/>
<organism evidence="3 4">
    <name type="scientific">Alkanindiges hydrocarboniclasticus</name>
    <dbReference type="NCBI Taxonomy" id="1907941"/>
    <lineage>
        <taxon>Bacteria</taxon>
        <taxon>Pseudomonadati</taxon>
        <taxon>Pseudomonadota</taxon>
        <taxon>Gammaproteobacteria</taxon>
        <taxon>Moraxellales</taxon>
        <taxon>Moraxellaceae</taxon>
        <taxon>Alkanindiges</taxon>
    </lineage>
</organism>
<sequence>MRRPWNLKKRVNRTTIKTTGLTSLLLLITQAVQALPVPGSQITNIASGDYVDAQGNMQVINSNPVSLTIQKVYALTLQQNQQQIATLGAPVAFPHLLTNTGNSPDQYLLTLTQLSSAFSMTGLSVYADRNQDGMADDNVNLNNTQISLDSGESLAIVVVGSVPVNATAASQSSLTLQATSQQSPALSQLVTDVVTVVDQAVINVTKSQSISTGSNGAIITYTFTYNNTGTAAGRLSLSDLLNASLQYQAGSAVWSSGTTLTDADDNEGTVNASNSGISYRLVGSSQIEFGLDSIAPLTSGSVSFKAVVRSNADKKIPNTGSYSQYNGSNTTPVKTTTTNTVVFTRQDILGVVLNNTSLASSNNGNPASSPDNLIVKNGVIAGQDVSFDNYVWNTGNTSDTYNLSYSASNLPACAQVQFFAADGRSPLNDSNGDGLVDTGSLASGQARLIKVVVLTTPTCSTSSVINIDVQARSATNATVSDPVRNQINQIASQGITDLSNANGSGSGVGNIDSNGNAWLNKPVVAGQSTVFPLVINNTGTGSNNYNLSVSASAINLNNINAASSLPTGWDVKFYDGDASCSTLGQQLVNSGTIAAASSKTYCAVVSAPVNAAQTELPLWFAIYSPVNGQGDVIKDQVSLPQARRLELTNDQQGQVQAGGTTVYLHTLKNTGAVTEGQNSGDVLLSLQPLNVNDGFSYTLYFDANNNGALDSADPIASDLRAIAGSGLSPDQALQLLVKVQAPASATNGMRSQVQIIVTPTGQVAGLSATSVQNTDTTTVNPNQLRLTKAQSKNELCATSNFASLTYSTSGVRVRPNQCVVYRLTVRNEGVEPVDAVVIQDMVPVYTTLLTPPGVSVSQGSVTVSNGQIAGNVGTLLPQQEASLYFSIRVNP</sequence>
<evidence type="ECO:0000313" key="4">
    <source>
        <dbReference type="Proteomes" id="UP000192132"/>
    </source>
</evidence>
<gene>
    <name evidence="3" type="ORF">BKE30_06340</name>
</gene>
<feature type="domain" description="DUF11" evidence="2">
    <location>
        <begin position="805"/>
        <end position="890"/>
    </location>
</feature>
<dbReference type="Proteomes" id="UP000192132">
    <property type="component" value="Unassembled WGS sequence"/>
</dbReference>
<dbReference type="EMBL" id="MLCN01000014">
    <property type="protein sequence ID" value="ONG41040.1"/>
    <property type="molecule type" value="Genomic_DNA"/>
</dbReference>
<feature type="chain" id="PRO_5012051810" description="DUF11 domain-containing protein" evidence="1">
    <location>
        <begin position="35"/>
        <end position="891"/>
    </location>
</feature>
<dbReference type="RefSeq" id="WP_076877768.1">
    <property type="nucleotide sequence ID" value="NZ_MLCN01000014.1"/>
</dbReference>
<dbReference type="InterPro" id="IPR047589">
    <property type="entry name" value="DUF11_rpt"/>
</dbReference>
<name>A0A1S8CXA2_9GAMM</name>
<dbReference type="NCBIfam" id="TIGR01451">
    <property type="entry name" value="B_ant_repeat"/>
    <property type="match status" value="1"/>
</dbReference>
<dbReference type="InterPro" id="IPR001434">
    <property type="entry name" value="OmcB-like_DUF11"/>
</dbReference>
<feature type="signal peptide" evidence="1">
    <location>
        <begin position="1"/>
        <end position="34"/>
    </location>
</feature>
<evidence type="ECO:0000259" key="2">
    <source>
        <dbReference type="Pfam" id="PF01345"/>
    </source>
</evidence>
<reference evidence="3 4" key="1">
    <citation type="submission" date="2016-10" db="EMBL/GenBank/DDBJ databases">
        <title>Draft Genome sequence of Alkanindiges sp. strain H1.</title>
        <authorList>
            <person name="Subhash Y."/>
            <person name="Lee S."/>
        </authorList>
    </citation>
    <scope>NUCLEOTIDE SEQUENCE [LARGE SCALE GENOMIC DNA]</scope>
    <source>
        <strain evidence="3 4">H1</strain>
    </source>
</reference>